<dbReference type="Pfam" id="PF00071">
    <property type="entry name" value="Ras"/>
    <property type="match status" value="1"/>
</dbReference>
<keyword evidence="4" id="KW-1185">Reference proteome</keyword>
<evidence type="ECO:0000313" key="2">
    <source>
        <dbReference type="EMBL" id="CAI9939042.1"/>
    </source>
</evidence>
<dbReference type="SMART" id="SM00175">
    <property type="entry name" value="RAB"/>
    <property type="match status" value="1"/>
</dbReference>
<dbReference type="EMBL" id="CATOUU010000660">
    <property type="protein sequence ID" value="CAI9939042.1"/>
    <property type="molecule type" value="Genomic_DNA"/>
</dbReference>
<dbReference type="Gene3D" id="3.40.50.300">
    <property type="entry name" value="P-loop containing nucleotide triphosphate hydrolases"/>
    <property type="match status" value="1"/>
</dbReference>
<reference evidence="2" key="1">
    <citation type="submission" date="2023-06" db="EMBL/GenBank/DDBJ databases">
        <authorList>
            <person name="Kurt Z."/>
        </authorList>
    </citation>
    <scope>NUCLEOTIDE SEQUENCE</scope>
</reference>
<dbReference type="InterPro" id="IPR027417">
    <property type="entry name" value="P-loop_NTPase"/>
</dbReference>
<dbReference type="PROSITE" id="PS51419">
    <property type="entry name" value="RAB"/>
    <property type="match status" value="1"/>
</dbReference>
<keyword evidence="1" id="KW-0547">Nucleotide-binding</keyword>
<dbReference type="GO" id="GO:0003924">
    <property type="term" value="F:GTPase activity"/>
    <property type="evidence" value="ECO:0007669"/>
    <property type="project" value="InterPro"/>
</dbReference>
<dbReference type="PANTHER" id="PTHR47978">
    <property type="match status" value="1"/>
</dbReference>
<sequence length="200" mass="22493">MQEKQKQAPERQYKIVVLGEAAVGKTSLLYRYVSDSFDEHPASTISASFYTKKLFKQNNKNQNEVFKLQLWDTAGQEKFAQMSAMYYRNADIVFVVFAVDSRQSFDKAICLINEVKAKSQQKQLVVLLGNKCDLPNILKEEAELFAGINTVPLYWVSALSGVGIQDAMDKSVNHVSGYAQDKKLNNIVAPDKMNFKSGCC</sequence>
<dbReference type="Proteomes" id="UP001642409">
    <property type="component" value="Unassembled WGS sequence"/>
</dbReference>
<dbReference type="NCBIfam" id="TIGR00231">
    <property type="entry name" value="small_GTP"/>
    <property type="match status" value="1"/>
</dbReference>
<dbReference type="FunFam" id="3.40.50.300:FF:001447">
    <property type="entry name" value="Ras-related protein Rab-1B"/>
    <property type="match status" value="1"/>
</dbReference>
<reference evidence="3 4" key="2">
    <citation type="submission" date="2024-07" db="EMBL/GenBank/DDBJ databases">
        <authorList>
            <person name="Akdeniz Z."/>
        </authorList>
    </citation>
    <scope>NUCLEOTIDE SEQUENCE [LARGE SCALE GENOMIC DNA]</scope>
</reference>
<accession>A0AA86U5X1</accession>
<dbReference type="AlphaFoldDB" id="A0AA86U5X1"/>
<protein>
    <submittedName>
        <fullName evidence="2">Rab1a</fullName>
    </submittedName>
</protein>
<name>A0AA86U5X1_9EUKA</name>
<dbReference type="PROSITE" id="PS51420">
    <property type="entry name" value="RHO"/>
    <property type="match status" value="1"/>
</dbReference>
<comment type="caution">
    <text evidence="2">The sequence shown here is derived from an EMBL/GenBank/DDBJ whole genome shotgun (WGS) entry which is preliminary data.</text>
</comment>
<proteinExistence type="predicted"/>
<dbReference type="PRINTS" id="PR00449">
    <property type="entry name" value="RASTRNSFRMNG"/>
</dbReference>
<dbReference type="SMART" id="SM00173">
    <property type="entry name" value="RAS"/>
    <property type="match status" value="1"/>
</dbReference>
<dbReference type="InterPro" id="IPR001806">
    <property type="entry name" value="Small_GTPase"/>
</dbReference>
<dbReference type="SUPFAM" id="SSF52540">
    <property type="entry name" value="P-loop containing nucleoside triphosphate hydrolases"/>
    <property type="match status" value="1"/>
</dbReference>
<organism evidence="2">
    <name type="scientific">Hexamita inflata</name>
    <dbReference type="NCBI Taxonomy" id="28002"/>
    <lineage>
        <taxon>Eukaryota</taxon>
        <taxon>Metamonada</taxon>
        <taxon>Diplomonadida</taxon>
        <taxon>Hexamitidae</taxon>
        <taxon>Hexamitinae</taxon>
        <taxon>Hexamita</taxon>
    </lineage>
</organism>
<dbReference type="CDD" id="cd00154">
    <property type="entry name" value="Rab"/>
    <property type="match status" value="1"/>
</dbReference>
<dbReference type="EMBL" id="CAXDID020000090">
    <property type="protein sequence ID" value="CAL6022027.1"/>
    <property type="molecule type" value="Genomic_DNA"/>
</dbReference>
<evidence type="ECO:0000313" key="3">
    <source>
        <dbReference type="EMBL" id="CAL6022027.1"/>
    </source>
</evidence>
<dbReference type="SMART" id="SM00174">
    <property type="entry name" value="RHO"/>
    <property type="match status" value="1"/>
</dbReference>
<evidence type="ECO:0000313" key="4">
    <source>
        <dbReference type="Proteomes" id="UP001642409"/>
    </source>
</evidence>
<evidence type="ECO:0000256" key="1">
    <source>
        <dbReference type="ARBA" id="ARBA00022741"/>
    </source>
</evidence>
<dbReference type="GO" id="GO:0005525">
    <property type="term" value="F:GTP binding"/>
    <property type="evidence" value="ECO:0007669"/>
    <property type="project" value="InterPro"/>
</dbReference>
<dbReference type="InterPro" id="IPR005225">
    <property type="entry name" value="Small_GTP-bd"/>
</dbReference>
<dbReference type="PROSITE" id="PS51421">
    <property type="entry name" value="RAS"/>
    <property type="match status" value="1"/>
</dbReference>
<dbReference type="PROSITE" id="PS51417">
    <property type="entry name" value="ARF"/>
    <property type="match status" value="1"/>
</dbReference>
<gene>
    <name evidence="2" type="ORF">HINF_LOCUS26687</name>
    <name evidence="3" type="ORF">HINF_LOCUS28450</name>
</gene>